<dbReference type="GO" id="GO:0030677">
    <property type="term" value="C:ribonuclease P complex"/>
    <property type="evidence" value="ECO:0007669"/>
    <property type="project" value="TreeGrafter"/>
</dbReference>
<dbReference type="InterPro" id="IPR000100">
    <property type="entry name" value="RNase_P"/>
</dbReference>
<evidence type="ECO:0000313" key="9">
    <source>
        <dbReference type="Proteomes" id="UP001138802"/>
    </source>
</evidence>
<dbReference type="EC" id="3.1.26.5" evidence="6 7"/>
<comment type="function">
    <text evidence="6">RNaseP catalyzes the removal of the 5'-leader sequence from pre-tRNA to produce the mature 5'-terminus. It can also cleave other RNA substrates such as 4.5S RNA. The protein component plays an auxiliary but essential role in vivo by binding to the 5'-leader sequence and broadening the substrate specificity of the ribozyme.</text>
</comment>
<name>A0A9X0WIB5_9GAMM</name>
<evidence type="ECO:0000256" key="6">
    <source>
        <dbReference type="HAMAP-Rule" id="MF_00227"/>
    </source>
</evidence>
<keyword evidence="4 6" id="KW-0378">Hydrolase</keyword>
<gene>
    <name evidence="6 8" type="primary">rnpA</name>
    <name evidence="8" type="ORF">CKO25_10250</name>
</gene>
<evidence type="ECO:0000313" key="8">
    <source>
        <dbReference type="EMBL" id="MBK1645025.1"/>
    </source>
</evidence>
<dbReference type="AlphaFoldDB" id="A0A9X0WIB5"/>
<dbReference type="Proteomes" id="UP001138802">
    <property type="component" value="Unassembled WGS sequence"/>
</dbReference>
<dbReference type="PANTHER" id="PTHR33992">
    <property type="entry name" value="RIBONUCLEASE P PROTEIN COMPONENT"/>
    <property type="match status" value="1"/>
</dbReference>
<keyword evidence="9" id="KW-1185">Reference proteome</keyword>
<evidence type="ECO:0000256" key="1">
    <source>
        <dbReference type="ARBA" id="ARBA00022694"/>
    </source>
</evidence>
<sequence length="125" mass="14323">MKTNPGRDERFPRDHRLTTSTAFRKVFAAPLRYRGSGYLVLFRANPTGPARLGLAIAKKCARRAVDRARLKRIARESFRRHRDRLHGWDIVVLCVPAAPTMSNERLFASLERAWMTIENQTCVAS</sequence>
<dbReference type="GO" id="GO:0004526">
    <property type="term" value="F:ribonuclease P activity"/>
    <property type="evidence" value="ECO:0007669"/>
    <property type="project" value="UniProtKB-UniRule"/>
</dbReference>
<dbReference type="Pfam" id="PF00825">
    <property type="entry name" value="Ribonuclease_P"/>
    <property type="match status" value="1"/>
</dbReference>
<accession>A0A9X0WIB5</accession>
<reference evidence="8 9" key="1">
    <citation type="journal article" date="2020" name="Microorganisms">
        <title>Osmotic Adaptation and Compatible Solute Biosynthesis of Phototrophic Bacteria as Revealed from Genome Analyses.</title>
        <authorList>
            <person name="Imhoff J.F."/>
            <person name="Rahn T."/>
            <person name="Kunzel S."/>
            <person name="Keller A."/>
            <person name="Neulinger S.C."/>
        </authorList>
    </citation>
    <scope>NUCLEOTIDE SEQUENCE [LARGE SCALE GENOMIC DNA]</scope>
    <source>
        <strain evidence="8 9">DSM 21303</strain>
    </source>
</reference>
<dbReference type="NCBIfam" id="TIGR00188">
    <property type="entry name" value="rnpA"/>
    <property type="match status" value="1"/>
</dbReference>
<dbReference type="GO" id="GO:0000049">
    <property type="term" value="F:tRNA binding"/>
    <property type="evidence" value="ECO:0007669"/>
    <property type="project" value="UniProtKB-UniRule"/>
</dbReference>
<dbReference type="EMBL" id="NRSD01000009">
    <property type="protein sequence ID" value="MBK1645025.1"/>
    <property type="molecule type" value="Genomic_DNA"/>
</dbReference>
<comment type="caution">
    <text evidence="8">The sequence shown here is derived from an EMBL/GenBank/DDBJ whole genome shotgun (WGS) entry which is preliminary data.</text>
</comment>
<proteinExistence type="inferred from homology"/>
<keyword evidence="1 6" id="KW-0819">tRNA processing</keyword>
<dbReference type="InterPro" id="IPR014721">
    <property type="entry name" value="Ribsml_uS5_D2-typ_fold_subgr"/>
</dbReference>
<comment type="subunit">
    <text evidence="6">Consists of a catalytic RNA component (M1 or rnpB) and a protein subunit.</text>
</comment>
<keyword evidence="5 6" id="KW-0694">RNA-binding</keyword>
<keyword evidence="3 6" id="KW-0255">Endonuclease</keyword>
<protein>
    <recommendedName>
        <fullName evidence="6 7">Ribonuclease P protein component</fullName>
        <shortName evidence="6">RNase P protein</shortName>
        <shortName evidence="6">RNaseP protein</shortName>
        <ecNumber evidence="6 7">3.1.26.5</ecNumber>
    </recommendedName>
    <alternativeName>
        <fullName evidence="6">Protein C5</fullName>
    </alternativeName>
</protein>
<evidence type="ECO:0000256" key="2">
    <source>
        <dbReference type="ARBA" id="ARBA00022722"/>
    </source>
</evidence>
<dbReference type="InterPro" id="IPR020568">
    <property type="entry name" value="Ribosomal_Su5_D2-typ_SF"/>
</dbReference>
<dbReference type="GO" id="GO:0042781">
    <property type="term" value="F:3'-tRNA processing endoribonuclease activity"/>
    <property type="evidence" value="ECO:0007669"/>
    <property type="project" value="TreeGrafter"/>
</dbReference>
<dbReference type="HAMAP" id="MF_00227">
    <property type="entry name" value="RNase_P"/>
    <property type="match status" value="1"/>
</dbReference>
<evidence type="ECO:0000256" key="3">
    <source>
        <dbReference type="ARBA" id="ARBA00022759"/>
    </source>
</evidence>
<comment type="similarity">
    <text evidence="6">Belongs to the RnpA family.</text>
</comment>
<dbReference type="PANTHER" id="PTHR33992:SF1">
    <property type="entry name" value="RIBONUCLEASE P PROTEIN COMPONENT"/>
    <property type="match status" value="1"/>
</dbReference>
<comment type="catalytic activity">
    <reaction evidence="6">
        <text>Endonucleolytic cleavage of RNA, removing 5'-extranucleotides from tRNA precursor.</text>
        <dbReference type="EC" id="3.1.26.5"/>
    </reaction>
</comment>
<dbReference type="RefSeq" id="WP_200387833.1">
    <property type="nucleotide sequence ID" value="NZ_NRSD01000009.1"/>
</dbReference>
<evidence type="ECO:0000256" key="5">
    <source>
        <dbReference type="ARBA" id="ARBA00022884"/>
    </source>
</evidence>
<evidence type="ECO:0000256" key="7">
    <source>
        <dbReference type="NCBIfam" id="TIGR00188"/>
    </source>
</evidence>
<evidence type="ECO:0000256" key="4">
    <source>
        <dbReference type="ARBA" id="ARBA00022801"/>
    </source>
</evidence>
<dbReference type="Gene3D" id="3.30.230.10">
    <property type="match status" value="1"/>
</dbReference>
<organism evidence="8 9">
    <name type="scientific">Thiocapsa imhoffii</name>
    <dbReference type="NCBI Taxonomy" id="382777"/>
    <lineage>
        <taxon>Bacteria</taxon>
        <taxon>Pseudomonadati</taxon>
        <taxon>Pseudomonadota</taxon>
        <taxon>Gammaproteobacteria</taxon>
        <taxon>Chromatiales</taxon>
        <taxon>Chromatiaceae</taxon>
        <taxon>Thiocapsa</taxon>
    </lineage>
</organism>
<dbReference type="SUPFAM" id="SSF54211">
    <property type="entry name" value="Ribosomal protein S5 domain 2-like"/>
    <property type="match status" value="1"/>
</dbReference>
<dbReference type="GO" id="GO:0001682">
    <property type="term" value="P:tRNA 5'-leader removal"/>
    <property type="evidence" value="ECO:0007669"/>
    <property type="project" value="UniProtKB-UniRule"/>
</dbReference>
<keyword evidence="2 6" id="KW-0540">Nuclease</keyword>